<evidence type="ECO:0000256" key="8">
    <source>
        <dbReference type="SAM" id="Phobius"/>
    </source>
</evidence>
<evidence type="ECO:0000256" key="4">
    <source>
        <dbReference type="ARBA" id="ARBA00022989"/>
    </source>
</evidence>
<keyword evidence="2" id="KW-1003">Cell membrane</keyword>
<evidence type="ECO:0000256" key="2">
    <source>
        <dbReference type="ARBA" id="ARBA00022475"/>
    </source>
</evidence>
<evidence type="ECO:0000256" key="3">
    <source>
        <dbReference type="ARBA" id="ARBA00022692"/>
    </source>
</evidence>
<comment type="subcellular location">
    <subcellularLocation>
        <location evidence="1">Cell membrane</location>
        <topology evidence="1">Multi-pass membrane protein</topology>
    </subcellularLocation>
</comment>
<dbReference type="EMBL" id="CP101988">
    <property type="protein sequence ID" value="UUI76897.1"/>
    <property type="molecule type" value="Genomic_DNA"/>
</dbReference>
<feature type="region of interest" description="Disordered" evidence="7">
    <location>
        <begin position="63"/>
        <end position="92"/>
    </location>
</feature>
<dbReference type="InterPro" id="IPR025857">
    <property type="entry name" value="MacB_PCD"/>
</dbReference>
<evidence type="ECO:0000313" key="11">
    <source>
        <dbReference type="EMBL" id="UUI76897.1"/>
    </source>
</evidence>
<dbReference type="Pfam" id="PF02687">
    <property type="entry name" value="FtsX"/>
    <property type="match status" value="1"/>
</dbReference>
<keyword evidence="12" id="KW-1185">Reference proteome</keyword>
<evidence type="ECO:0000313" key="12">
    <source>
        <dbReference type="Proteomes" id="UP001316189"/>
    </source>
</evidence>
<reference evidence="11 12" key="1">
    <citation type="submission" date="2022-07" db="EMBL/GenBank/DDBJ databases">
        <title>Novel species in genus cellulomonas.</title>
        <authorList>
            <person name="Ye L."/>
        </authorList>
    </citation>
    <scope>NUCLEOTIDE SEQUENCE [LARGE SCALE GENOMIC DNA]</scope>
    <source>
        <strain evidence="12">zg-Y338</strain>
    </source>
</reference>
<dbReference type="PANTHER" id="PTHR30572">
    <property type="entry name" value="MEMBRANE COMPONENT OF TRANSPORTER-RELATED"/>
    <property type="match status" value="1"/>
</dbReference>
<feature type="transmembrane region" description="Helical" evidence="8">
    <location>
        <begin position="380"/>
        <end position="401"/>
    </location>
</feature>
<keyword evidence="5 8" id="KW-0472">Membrane</keyword>
<dbReference type="InterPro" id="IPR050250">
    <property type="entry name" value="Macrolide_Exporter_MacB"/>
</dbReference>
<feature type="domain" description="MacB-like periplasmic core" evidence="10">
    <location>
        <begin position="17"/>
        <end position="292"/>
    </location>
</feature>
<evidence type="ECO:0000259" key="10">
    <source>
        <dbReference type="Pfam" id="PF12704"/>
    </source>
</evidence>
<feature type="compositionally biased region" description="Gly residues" evidence="7">
    <location>
        <begin position="153"/>
        <end position="167"/>
    </location>
</feature>
<proteinExistence type="inferred from homology"/>
<evidence type="ECO:0000259" key="9">
    <source>
        <dbReference type="Pfam" id="PF02687"/>
    </source>
</evidence>
<dbReference type="InterPro" id="IPR003838">
    <property type="entry name" value="ABC3_permease_C"/>
</dbReference>
<evidence type="ECO:0000256" key="1">
    <source>
        <dbReference type="ARBA" id="ARBA00004651"/>
    </source>
</evidence>
<feature type="region of interest" description="Disordered" evidence="7">
    <location>
        <begin position="412"/>
        <end position="431"/>
    </location>
</feature>
<accession>A0ABY5L5L6</accession>
<dbReference type="Pfam" id="PF12704">
    <property type="entry name" value="MacB_PCD"/>
    <property type="match status" value="1"/>
</dbReference>
<evidence type="ECO:0000256" key="6">
    <source>
        <dbReference type="ARBA" id="ARBA00038076"/>
    </source>
</evidence>
<keyword evidence="4 8" id="KW-1133">Transmembrane helix</keyword>
<feature type="domain" description="ABC3 transporter permease C-terminal" evidence="9">
    <location>
        <begin position="327"/>
        <end position="433"/>
    </location>
</feature>
<evidence type="ECO:0000256" key="7">
    <source>
        <dbReference type="SAM" id="MobiDB-lite"/>
    </source>
</evidence>
<sequence>MFLTYLRRELAQRRKQTWLVALGLGLAIALVITVTSVTAGIGKAQDEVLASIYGVGTDITVTNRPQMPGAEGGGGPQQFDFDQGADNGSGGATFAQDRLEVARGSSTMDAAAVDQVAGIDGVASVAGSLSLSSTSFSGEVPDMGSMPEPGSRPEGGTGEGGQPGGGSFSIDSISVEGIDLVNDAVGPLTSATLDEGRALDAADSGAQVALVDSAYATANDVALDGTVTLGGTDFTVVGIVSSSSSSATTAANVYIPLDTAQTLADQAGQVSTLYVQADSADVISEVQSAIETALPDATVATAADLASSVSGSLSSASDLAGTLGTWLAIVVLVAAFALAILFTLSGVGRRVREFGTLKALGWRSRRVVGQVMGESVAQGLLGGLVGLVVGLGAVLAINLIAPELSASLGGGGGMPGGPGGDGGGPMGGGGIGGGPMGQAASAVAVTLQAPVTGTAALLAVALAVLGGLLAGGLGGWRAARLRPAEALRSVA</sequence>
<gene>
    <name evidence="11" type="ORF">NP064_03565</name>
</gene>
<evidence type="ECO:0000256" key="5">
    <source>
        <dbReference type="ARBA" id="ARBA00023136"/>
    </source>
</evidence>
<dbReference type="PANTHER" id="PTHR30572:SF4">
    <property type="entry name" value="ABC TRANSPORTER PERMEASE YTRF"/>
    <property type="match status" value="1"/>
</dbReference>
<comment type="similarity">
    <text evidence="6">Belongs to the ABC-4 integral membrane protein family.</text>
</comment>
<name>A0ABY5L5L6_9CELL</name>
<dbReference type="Proteomes" id="UP001316189">
    <property type="component" value="Chromosome"/>
</dbReference>
<feature type="transmembrane region" description="Helical" evidence="8">
    <location>
        <begin position="323"/>
        <end position="344"/>
    </location>
</feature>
<feature type="region of interest" description="Disordered" evidence="7">
    <location>
        <begin position="136"/>
        <end position="168"/>
    </location>
</feature>
<protein>
    <submittedName>
        <fullName evidence="11">ABC transporter permease</fullName>
    </submittedName>
</protein>
<feature type="transmembrane region" description="Helical" evidence="8">
    <location>
        <begin position="455"/>
        <end position="479"/>
    </location>
</feature>
<organism evidence="11 12">
    <name type="scientific">Cellulomonas chengniuliangii</name>
    <dbReference type="NCBI Taxonomy" id="2968084"/>
    <lineage>
        <taxon>Bacteria</taxon>
        <taxon>Bacillati</taxon>
        <taxon>Actinomycetota</taxon>
        <taxon>Actinomycetes</taxon>
        <taxon>Micrococcales</taxon>
        <taxon>Cellulomonadaceae</taxon>
        <taxon>Cellulomonas</taxon>
    </lineage>
</organism>
<keyword evidence="3 8" id="KW-0812">Transmembrane</keyword>